<evidence type="ECO:0000256" key="1">
    <source>
        <dbReference type="SAM" id="Coils"/>
    </source>
</evidence>
<dbReference type="Pfam" id="PF02591">
    <property type="entry name" value="Zn_ribbon_9"/>
    <property type="match status" value="1"/>
</dbReference>
<dbReference type="Proteomes" id="UP000054172">
    <property type="component" value="Unassembled WGS sequence"/>
</dbReference>
<feature type="coiled-coil region" evidence="1">
    <location>
        <begin position="44"/>
        <end position="106"/>
    </location>
</feature>
<gene>
    <name evidence="3" type="ORF">AL399_02500</name>
</gene>
<dbReference type="EMBL" id="LIIK01000008">
    <property type="protein sequence ID" value="KQM09303.1"/>
    <property type="molecule type" value="Genomic_DNA"/>
</dbReference>
<dbReference type="STRING" id="1702214.AL399_02500"/>
<feature type="domain" description="C4-type zinc ribbon" evidence="2">
    <location>
        <begin position="218"/>
        <end position="250"/>
    </location>
</feature>
<keyword evidence="1" id="KW-0175">Coiled coil</keyword>
<comment type="caution">
    <text evidence="3">The sequence shown here is derived from an EMBL/GenBank/DDBJ whole genome shotgun (WGS) entry which is preliminary data.</text>
</comment>
<evidence type="ECO:0000313" key="3">
    <source>
        <dbReference type="EMBL" id="KQM09303.1"/>
    </source>
</evidence>
<reference evidence="3" key="1">
    <citation type="submission" date="2015-08" db="EMBL/GenBank/DDBJ databases">
        <title>Candidatus Bacteriodes Periocalifornicus.</title>
        <authorList>
            <person name="McLean J.S."/>
            <person name="Kelley S."/>
        </authorList>
    </citation>
    <scope>NUCLEOTIDE SEQUENCE [LARGE SCALE GENOMIC DNA]</scope>
    <source>
        <strain evidence="3">12B</strain>
    </source>
</reference>
<organism evidence="3 4">
    <name type="scientific">Candidatus [Bacteroides] periocalifornicus</name>
    <dbReference type="NCBI Taxonomy" id="1702214"/>
    <lineage>
        <taxon>Bacteria</taxon>
        <taxon>Pseudomonadati</taxon>
        <taxon>Bacteroidota</taxon>
    </lineage>
</organism>
<name>A0A0Q4B9L5_9BACT</name>
<sequence length="260" mass="30562">MAEEIREEQPTVATREERTMDENLQVLYNLQRVDSKIDHFRRLRGELPEEVRDLEDEIEGLRTRVANLEGELQGGLEQISSKRIEIRAIENQISKYAEQQKNVRNNREYDSLTNELEYQRLEVDLRNKQIRDIKTRNEGVSRQLEVAKRHIAERELDLGVKRSELQGIIDETEKEEAELRAESETLQSKLPERVLQGYLRIRNSVRNGLAVVSVKRNACGGCFNRIPPQRLLDIRMQKRIIVCEYCGRILVWDEHAEDEE</sequence>
<dbReference type="AlphaFoldDB" id="A0A0Q4B9L5"/>
<protein>
    <recommendedName>
        <fullName evidence="2">C4-type zinc ribbon domain-containing protein</fullName>
    </recommendedName>
</protein>
<dbReference type="PANTHER" id="PTHR39082">
    <property type="entry name" value="PHOSPHOLIPASE C-BETA-2-RELATED"/>
    <property type="match status" value="1"/>
</dbReference>
<feature type="coiled-coil region" evidence="1">
    <location>
        <begin position="162"/>
        <end position="189"/>
    </location>
</feature>
<dbReference type="InterPro" id="IPR003743">
    <property type="entry name" value="Zf-RING_7"/>
</dbReference>
<dbReference type="PATRIC" id="fig|1702214.3.peg.690"/>
<evidence type="ECO:0000259" key="2">
    <source>
        <dbReference type="Pfam" id="PF02591"/>
    </source>
</evidence>
<evidence type="ECO:0000313" key="4">
    <source>
        <dbReference type="Proteomes" id="UP000054172"/>
    </source>
</evidence>
<dbReference type="InterPro" id="IPR052376">
    <property type="entry name" value="Oxidative_Scav/Glycosyltrans"/>
</dbReference>
<proteinExistence type="predicted"/>
<dbReference type="PANTHER" id="PTHR39082:SF1">
    <property type="entry name" value="SCAVENGER RECEPTOR CLASS A MEMBER 3"/>
    <property type="match status" value="1"/>
</dbReference>
<dbReference type="Gene3D" id="1.10.287.1490">
    <property type="match status" value="1"/>
</dbReference>
<accession>A0A0Q4B9L5</accession>
<keyword evidence="4" id="KW-1185">Reference proteome</keyword>